<feature type="domain" description="ATPase dynein-related AAA" evidence="1">
    <location>
        <begin position="99"/>
        <end position="172"/>
    </location>
</feature>
<evidence type="ECO:0000259" key="1">
    <source>
        <dbReference type="Pfam" id="PF07728"/>
    </source>
</evidence>
<feature type="non-terminal residue" evidence="2">
    <location>
        <position position="1"/>
    </location>
</feature>
<proteinExistence type="predicted"/>
<gene>
    <name evidence="2" type="ORF">S12H4_52413</name>
</gene>
<dbReference type="EMBL" id="BARW01033256">
    <property type="protein sequence ID" value="GAJ07801.1"/>
    <property type="molecule type" value="Genomic_DNA"/>
</dbReference>
<dbReference type="SUPFAM" id="SSF52540">
    <property type="entry name" value="P-loop containing nucleoside triphosphate hydrolases"/>
    <property type="match status" value="1"/>
</dbReference>
<dbReference type="InterPro" id="IPR027417">
    <property type="entry name" value="P-loop_NTPase"/>
</dbReference>
<dbReference type="Gene3D" id="3.40.50.300">
    <property type="entry name" value="P-loop containing nucleotide triphosphate hydrolases"/>
    <property type="match status" value="1"/>
</dbReference>
<dbReference type="InterPro" id="IPR011704">
    <property type="entry name" value="ATPase_dyneun-rel_AAA"/>
</dbReference>
<dbReference type="GO" id="GO:0016887">
    <property type="term" value="F:ATP hydrolysis activity"/>
    <property type="evidence" value="ECO:0007669"/>
    <property type="project" value="InterPro"/>
</dbReference>
<name>X1V6C0_9ZZZZ</name>
<sequence length="237" mass="26695">SSHSSTHYKVADPPLVREAIQAMSEPVSPPEREIPGDLFDSIVGYPDVKTLVRYALEAEKPAHLLLSGPPASAKTMFLLELRRLPQSYYALAATLTAAGLADILFVYEPRFILIDEVERLSPEHIGVLNSLMATGIVSETKHGKTRELELDTRVFAAGIRVEKLPQDLLSRFTRLHFAPYTEQEFIEVSQRVLSTRENTSMDNAEYIAMALWRLHEQDADVRQAVQIARLSRGDRQR</sequence>
<dbReference type="GO" id="GO:0005524">
    <property type="term" value="F:ATP binding"/>
    <property type="evidence" value="ECO:0007669"/>
    <property type="project" value="InterPro"/>
</dbReference>
<organism evidence="2">
    <name type="scientific">marine sediment metagenome</name>
    <dbReference type="NCBI Taxonomy" id="412755"/>
    <lineage>
        <taxon>unclassified sequences</taxon>
        <taxon>metagenomes</taxon>
        <taxon>ecological metagenomes</taxon>
    </lineage>
</organism>
<feature type="non-terminal residue" evidence="2">
    <location>
        <position position="237"/>
    </location>
</feature>
<reference evidence="2" key="1">
    <citation type="journal article" date="2014" name="Front. Microbiol.">
        <title>High frequency of phylogenetically diverse reductive dehalogenase-homologous genes in deep subseafloor sedimentary metagenomes.</title>
        <authorList>
            <person name="Kawai M."/>
            <person name="Futagami T."/>
            <person name="Toyoda A."/>
            <person name="Takaki Y."/>
            <person name="Nishi S."/>
            <person name="Hori S."/>
            <person name="Arai W."/>
            <person name="Tsubouchi T."/>
            <person name="Morono Y."/>
            <person name="Uchiyama I."/>
            <person name="Ito T."/>
            <person name="Fujiyama A."/>
            <person name="Inagaki F."/>
            <person name="Takami H."/>
        </authorList>
    </citation>
    <scope>NUCLEOTIDE SEQUENCE</scope>
    <source>
        <strain evidence="2">Expedition CK06-06</strain>
    </source>
</reference>
<accession>X1V6C0</accession>
<comment type="caution">
    <text evidence="2">The sequence shown here is derived from an EMBL/GenBank/DDBJ whole genome shotgun (WGS) entry which is preliminary data.</text>
</comment>
<dbReference type="AlphaFoldDB" id="X1V6C0"/>
<protein>
    <recommendedName>
        <fullName evidence="1">ATPase dynein-related AAA domain-containing protein</fullName>
    </recommendedName>
</protein>
<evidence type="ECO:0000313" key="2">
    <source>
        <dbReference type="EMBL" id="GAJ07801.1"/>
    </source>
</evidence>
<dbReference type="Pfam" id="PF07728">
    <property type="entry name" value="AAA_5"/>
    <property type="match status" value="1"/>
</dbReference>